<sequence>MSLPASLGSFSGGGETYQRKGRAGEIQYHLLRAKISAIKKQIIIPGAVGLEQAMRQAEKPGNWYVVFLVKHYTEKITELGTWVATKGRVFANKWTLPIWFENVIALEDNWCEKIQKTSKYAPEPSHTLEETNKWVEYLKK</sequence>
<evidence type="ECO:0000313" key="2">
    <source>
        <dbReference type="Proteomes" id="UP000054196"/>
    </source>
</evidence>
<dbReference type="HOGENOM" id="CLU_1836148_0_0_1"/>
<proteinExistence type="predicted"/>
<evidence type="ECO:0000313" key="1">
    <source>
        <dbReference type="EMBL" id="EIN04467.1"/>
    </source>
</evidence>
<reference evidence="2" key="1">
    <citation type="journal article" date="2012" name="Science">
        <title>The Paleozoic origin of enzymatic lignin decomposition reconstructed from 31 fungal genomes.</title>
        <authorList>
            <person name="Floudas D."/>
            <person name="Binder M."/>
            <person name="Riley R."/>
            <person name="Barry K."/>
            <person name="Blanchette R.A."/>
            <person name="Henrissat B."/>
            <person name="Martinez A.T."/>
            <person name="Otillar R."/>
            <person name="Spatafora J.W."/>
            <person name="Yadav J.S."/>
            <person name="Aerts A."/>
            <person name="Benoit I."/>
            <person name="Boyd A."/>
            <person name="Carlson A."/>
            <person name="Copeland A."/>
            <person name="Coutinho P.M."/>
            <person name="de Vries R.P."/>
            <person name="Ferreira P."/>
            <person name="Findley K."/>
            <person name="Foster B."/>
            <person name="Gaskell J."/>
            <person name="Glotzer D."/>
            <person name="Gorecki P."/>
            <person name="Heitman J."/>
            <person name="Hesse C."/>
            <person name="Hori C."/>
            <person name="Igarashi K."/>
            <person name="Jurgens J.A."/>
            <person name="Kallen N."/>
            <person name="Kersten P."/>
            <person name="Kohler A."/>
            <person name="Kuees U."/>
            <person name="Kumar T.K.A."/>
            <person name="Kuo A."/>
            <person name="LaButti K."/>
            <person name="Larrondo L.F."/>
            <person name="Lindquist E."/>
            <person name="Ling A."/>
            <person name="Lombard V."/>
            <person name="Lucas S."/>
            <person name="Lundell T."/>
            <person name="Martin R."/>
            <person name="McLaughlin D.J."/>
            <person name="Morgenstern I."/>
            <person name="Morin E."/>
            <person name="Murat C."/>
            <person name="Nagy L.G."/>
            <person name="Nolan M."/>
            <person name="Ohm R.A."/>
            <person name="Patyshakuliyeva A."/>
            <person name="Rokas A."/>
            <person name="Ruiz-Duenas F.J."/>
            <person name="Sabat G."/>
            <person name="Salamov A."/>
            <person name="Samejima M."/>
            <person name="Schmutz J."/>
            <person name="Slot J.C."/>
            <person name="St John F."/>
            <person name="Stenlid J."/>
            <person name="Sun H."/>
            <person name="Sun S."/>
            <person name="Syed K."/>
            <person name="Tsang A."/>
            <person name="Wiebenga A."/>
            <person name="Young D."/>
            <person name="Pisabarro A."/>
            <person name="Eastwood D.C."/>
            <person name="Martin F."/>
            <person name="Cullen D."/>
            <person name="Grigoriev I.V."/>
            <person name="Hibbett D.S."/>
        </authorList>
    </citation>
    <scope>NUCLEOTIDE SEQUENCE [LARGE SCALE GENOMIC DNA]</scope>
    <source>
        <strain evidence="2">HHB-11173 SS5</strain>
    </source>
</reference>
<dbReference type="KEGG" id="psq:PUNSTDRAFT_138508"/>
<dbReference type="Proteomes" id="UP000054196">
    <property type="component" value="Unassembled WGS sequence"/>
</dbReference>
<gene>
    <name evidence="1" type="ORF">PUNSTDRAFT_138508</name>
</gene>
<accession>R7S3U0</accession>
<dbReference type="EMBL" id="JH687554">
    <property type="protein sequence ID" value="EIN04467.1"/>
    <property type="molecule type" value="Genomic_DNA"/>
</dbReference>
<dbReference type="AlphaFoldDB" id="R7S3U0"/>
<dbReference type="RefSeq" id="XP_007388262.1">
    <property type="nucleotide sequence ID" value="XM_007388200.1"/>
</dbReference>
<dbReference type="GeneID" id="18880100"/>
<keyword evidence="2" id="KW-1185">Reference proteome</keyword>
<name>R7S3U0_PUNST</name>
<organism evidence="1 2">
    <name type="scientific">Punctularia strigosozonata (strain HHB-11173)</name>
    <name type="common">White-rot fungus</name>
    <dbReference type="NCBI Taxonomy" id="741275"/>
    <lineage>
        <taxon>Eukaryota</taxon>
        <taxon>Fungi</taxon>
        <taxon>Dikarya</taxon>
        <taxon>Basidiomycota</taxon>
        <taxon>Agaricomycotina</taxon>
        <taxon>Agaricomycetes</taxon>
        <taxon>Corticiales</taxon>
        <taxon>Punctulariaceae</taxon>
        <taxon>Punctularia</taxon>
    </lineage>
</organism>
<protein>
    <submittedName>
        <fullName evidence="1">Uncharacterized protein</fullName>
    </submittedName>
</protein>